<keyword evidence="1" id="KW-1133">Transmembrane helix</keyword>
<accession>A0ABQ5EMI8</accession>
<protein>
    <recommendedName>
        <fullName evidence="4">Reverse transcriptase zinc-binding domain-containing protein</fullName>
    </recommendedName>
</protein>
<evidence type="ECO:0000313" key="3">
    <source>
        <dbReference type="Proteomes" id="UP001151760"/>
    </source>
</evidence>
<organism evidence="2 3">
    <name type="scientific">Tanacetum coccineum</name>
    <dbReference type="NCBI Taxonomy" id="301880"/>
    <lineage>
        <taxon>Eukaryota</taxon>
        <taxon>Viridiplantae</taxon>
        <taxon>Streptophyta</taxon>
        <taxon>Embryophyta</taxon>
        <taxon>Tracheophyta</taxon>
        <taxon>Spermatophyta</taxon>
        <taxon>Magnoliopsida</taxon>
        <taxon>eudicotyledons</taxon>
        <taxon>Gunneridae</taxon>
        <taxon>Pentapetalae</taxon>
        <taxon>asterids</taxon>
        <taxon>campanulids</taxon>
        <taxon>Asterales</taxon>
        <taxon>Asteraceae</taxon>
        <taxon>Asteroideae</taxon>
        <taxon>Anthemideae</taxon>
        <taxon>Anthemidinae</taxon>
        <taxon>Tanacetum</taxon>
    </lineage>
</organism>
<dbReference type="Proteomes" id="UP001151760">
    <property type="component" value="Unassembled WGS sequence"/>
</dbReference>
<comment type="caution">
    <text evidence="2">The sequence shown here is derived from an EMBL/GenBank/DDBJ whole genome shotgun (WGS) entry which is preliminary data.</text>
</comment>
<dbReference type="EMBL" id="BQNB010016453">
    <property type="protein sequence ID" value="GJT51982.1"/>
    <property type="molecule type" value="Genomic_DNA"/>
</dbReference>
<sequence>MDIPAISCPSCNANVESANHVFFECDIATDMWKPFCRLGGVFLFFKLLSMGFFSMDWIILGMLLKRKTRLVFMAFSSVLGMRDSSFIPFSRDLLGFHQNHLSRKGKPVARPREWGFSFAEVKIGPSPSCQRFFIPFDSSQGDTRSKIDRLDVRDAHIDARDD</sequence>
<reference evidence="2" key="2">
    <citation type="submission" date="2022-01" db="EMBL/GenBank/DDBJ databases">
        <authorList>
            <person name="Yamashiro T."/>
            <person name="Shiraishi A."/>
            <person name="Satake H."/>
            <person name="Nakayama K."/>
        </authorList>
    </citation>
    <scope>NUCLEOTIDE SEQUENCE</scope>
</reference>
<evidence type="ECO:0000256" key="1">
    <source>
        <dbReference type="SAM" id="Phobius"/>
    </source>
</evidence>
<keyword evidence="3" id="KW-1185">Reference proteome</keyword>
<proteinExistence type="predicted"/>
<reference evidence="2" key="1">
    <citation type="journal article" date="2022" name="Int. J. Mol. Sci.">
        <title>Draft Genome of Tanacetum Coccineum: Genomic Comparison of Closely Related Tanacetum-Family Plants.</title>
        <authorList>
            <person name="Yamashiro T."/>
            <person name="Shiraishi A."/>
            <person name="Nakayama K."/>
            <person name="Satake H."/>
        </authorList>
    </citation>
    <scope>NUCLEOTIDE SEQUENCE</scope>
</reference>
<keyword evidence="1" id="KW-0472">Membrane</keyword>
<evidence type="ECO:0000313" key="2">
    <source>
        <dbReference type="EMBL" id="GJT51982.1"/>
    </source>
</evidence>
<gene>
    <name evidence="2" type="ORF">Tco_0978139</name>
</gene>
<feature type="transmembrane region" description="Helical" evidence="1">
    <location>
        <begin position="41"/>
        <end position="64"/>
    </location>
</feature>
<keyword evidence="1" id="KW-0812">Transmembrane</keyword>
<name>A0ABQ5EMI8_9ASTR</name>
<evidence type="ECO:0008006" key="4">
    <source>
        <dbReference type="Google" id="ProtNLM"/>
    </source>
</evidence>